<dbReference type="PROSITE" id="PS50893">
    <property type="entry name" value="ABC_TRANSPORTER_2"/>
    <property type="match status" value="1"/>
</dbReference>
<evidence type="ECO:0000313" key="6">
    <source>
        <dbReference type="EMBL" id="MDO3397350.1"/>
    </source>
</evidence>
<evidence type="ECO:0000256" key="1">
    <source>
        <dbReference type="ARBA" id="ARBA00005417"/>
    </source>
</evidence>
<evidence type="ECO:0000256" key="4">
    <source>
        <dbReference type="ARBA" id="ARBA00022840"/>
    </source>
</evidence>
<proteinExistence type="inferred from homology"/>
<comment type="similarity">
    <text evidence="1">Belongs to the ABC transporter superfamily.</text>
</comment>
<dbReference type="SUPFAM" id="SSF52540">
    <property type="entry name" value="P-loop containing nucleoside triphosphate hydrolases"/>
    <property type="match status" value="1"/>
</dbReference>
<evidence type="ECO:0000256" key="3">
    <source>
        <dbReference type="ARBA" id="ARBA00022741"/>
    </source>
</evidence>
<keyword evidence="4 6" id="KW-0067">ATP-binding</keyword>
<sequence length="289" mass="31042">MNAVQLDAISKTYGRTRALDVVDLGFDRGVTGLLGPNGAGKTTLLRIVATSIAADGGRLSLLGRDPQGSHDELTAIRRQLGYLPQELGYPSDMTAFGFVEYVAVLKEWNDRDRRHREVRRVLDLVGLAGSATKKVRRLSGGQRRRVALAQALLGEPRILVLDEPTTGLDPTQRADLRRTLSVIADRCTVLLSTHQTEDVAALCERVVVLAGGTVRFDGPVTELVATAAGRVWLSDEPGSDALVSWRTGTGRHHVVGGTPPPGAVETEPTLEDAYLLMLGAEARTVRAPA</sequence>
<dbReference type="Gene3D" id="3.40.50.300">
    <property type="entry name" value="P-loop containing nucleotide triphosphate hydrolases"/>
    <property type="match status" value="1"/>
</dbReference>
<protein>
    <submittedName>
        <fullName evidence="6">ATP-binding cassette domain-containing protein</fullName>
    </submittedName>
</protein>
<keyword evidence="7" id="KW-1185">Reference proteome</keyword>
<evidence type="ECO:0000259" key="5">
    <source>
        <dbReference type="PROSITE" id="PS50893"/>
    </source>
</evidence>
<dbReference type="PANTHER" id="PTHR43335:SF2">
    <property type="entry name" value="ABC TRANSPORTER, ATP-BINDING PROTEIN"/>
    <property type="match status" value="1"/>
</dbReference>
<keyword evidence="3" id="KW-0547">Nucleotide-binding</keyword>
<evidence type="ECO:0000256" key="2">
    <source>
        <dbReference type="ARBA" id="ARBA00022448"/>
    </source>
</evidence>
<dbReference type="Proteomes" id="UP001168363">
    <property type="component" value="Unassembled WGS sequence"/>
</dbReference>
<gene>
    <name evidence="6" type="ORF">QWJ41_16615</name>
</gene>
<keyword evidence="2" id="KW-0813">Transport</keyword>
<name>A0ABT8TVC0_9ACTN</name>
<dbReference type="SMART" id="SM00382">
    <property type="entry name" value="AAA"/>
    <property type="match status" value="1"/>
</dbReference>
<accession>A0ABT8TVC0</accession>
<reference evidence="6" key="1">
    <citation type="submission" date="2023-06" db="EMBL/GenBank/DDBJ databases">
        <title>Genome sequence of Nocardioides sp. SOB44.</title>
        <authorList>
            <person name="Zhang G."/>
        </authorList>
    </citation>
    <scope>NUCLEOTIDE SEQUENCE</scope>
    <source>
        <strain evidence="6">SOB44</strain>
    </source>
</reference>
<feature type="domain" description="ABC transporter" evidence="5">
    <location>
        <begin position="4"/>
        <end position="236"/>
    </location>
</feature>
<dbReference type="InterPro" id="IPR003439">
    <property type="entry name" value="ABC_transporter-like_ATP-bd"/>
</dbReference>
<dbReference type="PROSITE" id="PS00211">
    <property type="entry name" value="ABC_TRANSPORTER_1"/>
    <property type="match status" value="1"/>
</dbReference>
<dbReference type="InterPro" id="IPR027417">
    <property type="entry name" value="P-loop_NTPase"/>
</dbReference>
<comment type="caution">
    <text evidence="6">The sequence shown here is derived from an EMBL/GenBank/DDBJ whole genome shotgun (WGS) entry which is preliminary data.</text>
</comment>
<dbReference type="InterPro" id="IPR003593">
    <property type="entry name" value="AAA+_ATPase"/>
</dbReference>
<dbReference type="RefSeq" id="WP_302709523.1">
    <property type="nucleotide sequence ID" value="NZ_JAULSC010000020.1"/>
</dbReference>
<organism evidence="6 7">
    <name type="scientific">Nocardioides cremeus</name>
    <dbReference type="NCBI Taxonomy" id="3058044"/>
    <lineage>
        <taxon>Bacteria</taxon>
        <taxon>Bacillati</taxon>
        <taxon>Actinomycetota</taxon>
        <taxon>Actinomycetes</taxon>
        <taxon>Propionibacteriales</taxon>
        <taxon>Nocardioidaceae</taxon>
        <taxon>Nocardioides</taxon>
    </lineage>
</organism>
<dbReference type="PANTHER" id="PTHR43335">
    <property type="entry name" value="ABC TRANSPORTER, ATP-BINDING PROTEIN"/>
    <property type="match status" value="1"/>
</dbReference>
<evidence type="ECO:0000313" key="7">
    <source>
        <dbReference type="Proteomes" id="UP001168363"/>
    </source>
</evidence>
<dbReference type="EMBL" id="JAULSC010000020">
    <property type="protein sequence ID" value="MDO3397350.1"/>
    <property type="molecule type" value="Genomic_DNA"/>
</dbReference>
<dbReference type="InterPro" id="IPR017871">
    <property type="entry name" value="ABC_transporter-like_CS"/>
</dbReference>
<dbReference type="GO" id="GO:0005524">
    <property type="term" value="F:ATP binding"/>
    <property type="evidence" value="ECO:0007669"/>
    <property type="project" value="UniProtKB-KW"/>
</dbReference>
<dbReference type="Pfam" id="PF00005">
    <property type="entry name" value="ABC_tran"/>
    <property type="match status" value="1"/>
</dbReference>